<sequence>MCCLLIRFRESVIIKKRLKFICSFDISKTRPFLTTKIVQPRLHLHLKHIIFLTLFLLSAATAIAQELPETGTPIPAPAPQPTEKEAEKKPAKTVVDIEDLKKENDTVVNDSIKKPKAVLEYVVESTAKDYKRIDRRANTVTLYNEAKITYGDITIEAGTIIINNNTGNITAYGIVQDSLGYTQKPVFTQGTNVVKPDSIVFNKDSQKALTYNSSTTQGEFNVVADVTKKVNDSVFYMKNARFTTSKNPDNPEYYFLARKIKFVPGKKIVTGLVNMYIADVPTPLGLPFAYFPMTTERKSGVVIPSFGNNNTQGYFLQNGGYYFAVNDYMDLTVLGDYFTNGSYGARVESNYRVRYKYNGSLRFLFENQLQSERGFSDFSQTSRYNINWQHSQDSKSSPSSTFSASVNLGSSEFYRESFNQINQSATLVNNLSSSISYSKSFSGEPQVNLSASITQNQNTNTDVVNLTLPTLQGSVSRVYPFAPKEGVKKGVIQNINLQYNLRGENRITTNGDDFLTEKMFDNAVSGLQHSIPIATNFKAGYFSFSANANFQENWVFETFRQKFVEDEDGVFETVTDTISGFDAYRTYSYGASVGTTVYGSWKSKNPESKIQAIRHIIRPNLSYSANPSFEQYYDRILTEQGLDAPSEEEQFFSRFEGTLFGAPGRNFSSSVSLGIQNNIEAKVRDRDSTKTDLRKVQVLKSLSFNTSYNIAGDSLNWSPVTLRGVIPITKNIDLNFDANLDPYALDNNNNRIDTFNIDNGGSLFRLTRAGIRTSFKLSSEDFKKGDKDSDKEKSNERTQQNGGRDDDLFGQSIDYSREQKQEPLKQDVDVNKDRYKFDLPWSLNFAYTMTYNNAQRQNEINQQSLMVSGDLELSPRWSIGGNTGYDFANKGVSFTTLRFQRDLESFTMSFNWTPIGTSNSWFFFIGIKASALSDIKWDQRKQPDPTF</sequence>
<accession>A0A2S6INY3</accession>
<protein>
    <submittedName>
        <fullName evidence="3">Lipopolysaccharide assembly outer membrane protein LptD (OstA)</fullName>
    </submittedName>
</protein>
<evidence type="ECO:0000259" key="2">
    <source>
        <dbReference type="Pfam" id="PF19838"/>
    </source>
</evidence>
<feature type="region of interest" description="Disordered" evidence="1">
    <location>
        <begin position="70"/>
        <end position="90"/>
    </location>
</feature>
<dbReference type="InterPro" id="IPR045659">
    <property type="entry name" value="LptD_2"/>
</dbReference>
<dbReference type="GO" id="GO:1990351">
    <property type="term" value="C:transporter complex"/>
    <property type="evidence" value="ECO:0007669"/>
    <property type="project" value="TreeGrafter"/>
</dbReference>
<organism evidence="3 4">
    <name type="scientific">Nonlabens xylanidelens</name>
    <dbReference type="NCBI Taxonomy" id="191564"/>
    <lineage>
        <taxon>Bacteria</taxon>
        <taxon>Pseudomonadati</taxon>
        <taxon>Bacteroidota</taxon>
        <taxon>Flavobacteriia</taxon>
        <taxon>Flavobacteriales</taxon>
        <taxon>Flavobacteriaceae</taxon>
        <taxon>Nonlabens</taxon>
    </lineage>
</organism>
<feature type="domain" description="LPS-assembly protein LptD central" evidence="2">
    <location>
        <begin position="268"/>
        <end position="743"/>
    </location>
</feature>
<dbReference type="Proteomes" id="UP000239002">
    <property type="component" value="Unassembled WGS sequence"/>
</dbReference>
<dbReference type="PANTHER" id="PTHR30189:SF1">
    <property type="entry name" value="LPS-ASSEMBLY PROTEIN LPTD"/>
    <property type="match status" value="1"/>
</dbReference>
<feature type="compositionally biased region" description="Basic and acidic residues" evidence="1">
    <location>
        <begin position="781"/>
        <end position="796"/>
    </location>
</feature>
<feature type="region of interest" description="Disordered" evidence="1">
    <location>
        <begin position="781"/>
        <end position="810"/>
    </location>
</feature>
<dbReference type="RefSeq" id="WP_249028263.1">
    <property type="nucleotide sequence ID" value="NZ_MQVW01000002.1"/>
</dbReference>
<dbReference type="GO" id="GO:0009279">
    <property type="term" value="C:cell outer membrane"/>
    <property type="evidence" value="ECO:0007669"/>
    <property type="project" value="TreeGrafter"/>
</dbReference>
<comment type="caution">
    <text evidence="3">The sequence shown here is derived from an EMBL/GenBank/DDBJ whole genome shotgun (WGS) entry which is preliminary data.</text>
</comment>
<evidence type="ECO:0000313" key="3">
    <source>
        <dbReference type="EMBL" id="PPK95796.1"/>
    </source>
</evidence>
<dbReference type="InterPro" id="IPR050218">
    <property type="entry name" value="LptD"/>
</dbReference>
<keyword evidence="4" id="KW-1185">Reference proteome</keyword>
<dbReference type="Pfam" id="PF19838">
    <property type="entry name" value="LptD_2"/>
    <property type="match status" value="1"/>
</dbReference>
<dbReference type="AlphaFoldDB" id="A0A2S6INY3"/>
<proteinExistence type="predicted"/>
<gene>
    <name evidence="3" type="ORF">LY01_01389</name>
</gene>
<evidence type="ECO:0000256" key="1">
    <source>
        <dbReference type="SAM" id="MobiDB-lite"/>
    </source>
</evidence>
<dbReference type="EMBL" id="PTJE01000002">
    <property type="protein sequence ID" value="PPK95796.1"/>
    <property type="molecule type" value="Genomic_DNA"/>
</dbReference>
<dbReference type="PANTHER" id="PTHR30189">
    <property type="entry name" value="LPS-ASSEMBLY PROTEIN"/>
    <property type="match status" value="1"/>
</dbReference>
<evidence type="ECO:0000313" key="4">
    <source>
        <dbReference type="Proteomes" id="UP000239002"/>
    </source>
</evidence>
<name>A0A2S6INY3_9FLAO</name>
<reference evidence="3 4" key="1">
    <citation type="submission" date="2018-02" db="EMBL/GenBank/DDBJ databases">
        <title>Genomic Encyclopedia of Archaeal and Bacterial Type Strains, Phase II (KMG-II): from individual species to whole genera.</title>
        <authorList>
            <person name="Goeker M."/>
        </authorList>
    </citation>
    <scope>NUCLEOTIDE SEQUENCE [LARGE SCALE GENOMIC DNA]</scope>
    <source>
        <strain evidence="3 4">DSM 16809</strain>
    </source>
</reference>